<gene>
    <name evidence="1" type="ORF">PPAR00522_LOCUS14434</name>
</gene>
<organism evidence="1">
    <name type="scientific">Polytomella parva</name>
    <dbReference type="NCBI Taxonomy" id="51329"/>
    <lineage>
        <taxon>Eukaryota</taxon>
        <taxon>Viridiplantae</taxon>
        <taxon>Chlorophyta</taxon>
        <taxon>core chlorophytes</taxon>
        <taxon>Chlorophyceae</taxon>
        <taxon>CS clade</taxon>
        <taxon>Chlamydomonadales</taxon>
        <taxon>Chlamydomonadaceae</taxon>
        <taxon>Polytomella</taxon>
    </lineage>
</organism>
<accession>A0A7S0YJM7</accession>
<name>A0A7S0YJM7_9CHLO</name>
<dbReference type="AlphaFoldDB" id="A0A7S0YJM7"/>
<protein>
    <submittedName>
        <fullName evidence="1">Uncharacterized protein</fullName>
    </submittedName>
</protein>
<proteinExistence type="predicted"/>
<sequence length="207" mass="24017">MGLFEDFVELPKAQQDGIKEFIKLLKKHSTLNPPEPFSIDKAVEFITLAFKNLTLSPKIEDEKFDPDAIPEDIEEIKKFIKDCPLIGGKNGPMFNVNYYTQQFSGYNVYTWVQTNMYGMTSAKAIRKKWNVFKKTQVSRYNLLQEQTKENIKAEYTLYHRDKHLRVGIPDGPLKDDMVNIPISAWKGKYEATFDIIFPPNNRITPTN</sequence>
<evidence type="ECO:0000313" key="1">
    <source>
        <dbReference type="EMBL" id="CAD8779687.1"/>
    </source>
</evidence>
<reference evidence="1" key="1">
    <citation type="submission" date="2021-01" db="EMBL/GenBank/DDBJ databases">
        <authorList>
            <person name="Corre E."/>
            <person name="Pelletier E."/>
            <person name="Niang G."/>
            <person name="Scheremetjew M."/>
            <person name="Finn R."/>
            <person name="Kale V."/>
            <person name="Holt S."/>
            <person name="Cochrane G."/>
            <person name="Meng A."/>
            <person name="Brown T."/>
            <person name="Cohen L."/>
        </authorList>
    </citation>
    <scope>NUCLEOTIDE SEQUENCE</scope>
    <source>
        <strain evidence="1">SAG 63-3</strain>
    </source>
</reference>
<dbReference type="EMBL" id="HBFM01022206">
    <property type="protein sequence ID" value="CAD8779687.1"/>
    <property type="molecule type" value="Transcribed_RNA"/>
</dbReference>